<feature type="compositionally biased region" description="Basic and acidic residues" evidence="4">
    <location>
        <begin position="1"/>
        <end position="12"/>
    </location>
</feature>
<gene>
    <name evidence="5" type="ORF">LSH36_235g01010</name>
</gene>
<evidence type="ECO:0000256" key="2">
    <source>
        <dbReference type="ARBA" id="ARBA00023157"/>
    </source>
</evidence>
<dbReference type="PROSITE" id="PS51808">
    <property type="entry name" value="CHCH"/>
    <property type="match status" value="1"/>
</dbReference>
<protein>
    <recommendedName>
        <fullName evidence="3">COX assembly mitochondrial protein</fullName>
    </recommendedName>
</protein>
<reference evidence="5" key="1">
    <citation type="journal article" date="2023" name="Mol. Biol. Evol.">
        <title>Third-Generation Sequencing Reveals the Adaptive Role of the Epigenome in Three Deep-Sea Polychaetes.</title>
        <authorList>
            <person name="Perez M."/>
            <person name="Aroh O."/>
            <person name="Sun Y."/>
            <person name="Lan Y."/>
            <person name="Juniper S.K."/>
            <person name="Young C.R."/>
            <person name="Angers B."/>
            <person name="Qian P.Y."/>
        </authorList>
    </citation>
    <scope>NUCLEOTIDE SEQUENCE</scope>
    <source>
        <strain evidence="5">P08H-3</strain>
    </source>
</reference>
<keyword evidence="6" id="KW-1185">Reference proteome</keyword>
<dbReference type="Proteomes" id="UP001208570">
    <property type="component" value="Unassembled WGS sequence"/>
</dbReference>
<comment type="subcellular location">
    <subcellularLocation>
        <location evidence="3">Mitochondrion</location>
    </subcellularLocation>
</comment>
<evidence type="ECO:0000313" key="6">
    <source>
        <dbReference type="Proteomes" id="UP001208570"/>
    </source>
</evidence>
<keyword evidence="3" id="KW-0496">Mitochondrion</keyword>
<sequence>MAEKQDHVDKSRTRSVLPSHMGGGPQGLGDPNDKSIRRVEDVMIRKMMRDDSKIKCATLVDAFVKCGKESGFLLPFMCRKEAREMQLCQLKWMDDQDFYEEHKETFLRERTEYRTTGIKKKDKRKEVLSL</sequence>
<accession>A0AAD9JM41</accession>
<keyword evidence="2" id="KW-1015">Disulfide bond</keyword>
<dbReference type="Pfam" id="PF08583">
    <property type="entry name" value="Cmc1"/>
    <property type="match status" value="1"/>
</dbReference>
<proteinExistence type="inferred from homology"/>
<dbReference type="AlphaFoldDB" id="A0AAD9JM41"/>
<evidence type="ECO:0000256" key="1">
    <source>
        <dbReference type="ARBA" id="ARBA00007347"/>
    </source>
</evidence>
<comment type="similarity">
    <text evidence="1 3">Belongs to the CMC family.</text>
</comment>
<name>A0AAD9JM41_9ANNE</name>
<organism evidence="5 6">
    <name type="scientific">Paralvinella palmiformis</name>
    <dbReference type="NCBI Taxonomy" id="53620"/>
    <lineage>
        <taxon>Eukaryota</taxon>
        <taxon>Metazoa</taxon>
        <taxon>Spiralia</taxon>
        <taxon>Lophotrochozoa</taxon>
        <taxon>Annelida</taxon>
        <taxon>Polychaeta</taxon>
        <taxon>Sedentaria</taxon>
        <taxon>Canalipalpata</taxon>
        <taxon>Terebellida</taxon>
        <taxon>Terebelliformia</taxon>
        <taxon>Alvinellidae</taxon>
        <taxon>Paralvinella</taxon>
    </lineage>
</organism>
<evidence type="ECO:0000256" key="3">
    <source>
        <dbReference type="RuleBase" id="RU364104"/>
    </source>
</evidence>
<feature type="region of interest" description="Disordered" evidence="4">
    <location>
        <begin position="1"/>
        <end position="36"/>
    </location>
</feature>
<dbReference type="InterPro" id="IPR013892">
    <property type="entry name" value="Cyt_c_biogenesis_Cmc1-like"/>
</dbReference>
<evidence type="ECO:0000256" key="4">
    <source>
        <dbReference type="SAM" id="MobiDB-lite"/>
    </source>
</evidence>
<dbReference type="GO" id="GO:0005739">
    <property type="term" value="C:mitochondrion"/>
    <property type="evidence" value="ECO:0007669"/>
    <property type="project" value="UniProtKB-SubCell"/>
</dbReference>
<evidence type="ECO:0000313" key="5">
    <source>
        <dbReference type="EMBL" id="KAK2155626.1"/>
    </source>
</evidence>
<dbReference type="EMBL" id="JAODUP010000235">
    <property type="protein sequence ID" value="KAK2155626.1"/>
    <property type="molecule type" value="Genomic_DNA"/>
</dbReference>
<comment type="caution">
    <text evidence="5">The sequence shown here is derived from an EMBL/GenBank/DDBJ whole genome shotgun (WGS) entry which is preliminary data.</text>
</comment>